<feature type="compositionally biased region" description="Polar residues" evidence="2">
    <location>
        <begin position="1018"/>
        <end position="1033"/>
    </location>
</feature>
<feature type="compositionally biased region" description="Basic and acidic residues" evidence="2">
    <location>
        <begin position="1552"/>
        <end position="1572"/>
    </location>
</feature>
<feature type="region of interest" description="Disordered" evidence="2">
    <location>
        <begin position="1003"/>
        <end position="1060"/>
    </location>
</feature>
<evidence type="ECO:0000256" key="1">
    <source>
        <dbReference type="SAM" id="Coils"/>
    </source>
</evidence>
<gene>
    <name evidence="3" type="ORF">NEZAVI_LOCUS4906</name>
</gene>
<feature type="region of interest" description="Disordered" evidence="2">
    <location>
        <begin position="1180"/>
        <end position="1199"/>
    </location>
</feature>
<evidence type="ECO:0000313" key="3">
    <source>
        <dbReference type="EMBL" id="CAH1394390.1"/>
    </source>
</evidence>
<feature type="compositionally biased region" description="Low complexity" evidence="2">
    <location>
        <begin position="2415"/>
        <end position="2431"/>
    </location>
</feature>
<feature type="compositionally biased region" description="Low complexity" evidence="2">
    <location>
        <begin position="1394"/>
        <end position="1414"/>
    </location>
</feature>
<feature type="compositionally biased region" description="Basic and acidic residues" evidence="2">
    <location>
        <begin position="1037"/>
        <end position="1052"/>
    </location>
</feature>
<feature type="compositionally biased region" description="Basic residues" evidence="2">
    <location>
        <begin position="471"/>
        <end position="487"/>
    </location>
</feature>
<feature type="coiled-coil region" evidence="1">
    <location>
        <begin position="529"/>
        <end position="583"/>
    </location>
</feature>
<feature type="compositionally biased region" description="Polar residues" evidence="2">
    <location>
        <begin position="1532"/>
        <end position="1551"/>
    </location>
</feature>
<protein>
    <submittedName>
        <fullName evidence="3">Uncharacterized protein</fullName>
    </submittedName>
</protein>
<proteinExistence type="predicted"/>
<reference evidence="3" key="1">
    <citation type="submission" date="2022-01" db="EMBL/GenBank/DDBJ databases">
        <authorList>
            <person name="King R."/>
        </authorList>
    </citation>
    <scope>NUCLEOTIDE SEQUENCE</scope>
</reference>
<feature type="region of interest" description="Disordered" evidence="2">
    <location>
        <begin position="469"/>
        <end position="490"/>
    </location>
</feature>
<feature type="compositionally biased region" description="Basic and acidic residues" evidence="2">
    <location>
        <begin position="2403"/>
        <end position="2414"/>
    </location>
</feature>
<evidence type="ECO:0000256" key="2">
    <source>
        <dbReference type="SAM" id="MobiDB-lite"/>
    </source>
</evidence>
<feature type="region of interest" description="Disordered" evidence="2">
    <location>
        <begin position="1389"/>
        <end position="1457"/>
    </location>
</feature>
<feature type="compositionally biased region" description="Polar residues" evidence="2">
    <location>
        <begin position="1264"/>
        <end position="1279"/>
    </location>
</feature>
<dbReference type="EMBL" id="OV725078">
    <property type="protein sequence ID" value="CAH1394390.1"/>
    <property type="molecule type" value="Genomic_DNA"/>
</dbReference>
<feature type="region of interest" description="Disordered" evidence="2">
    <location>
        <begin position="2133"/>
        <end position="2157"/>
    </location>
</feature>
<organism evidence="3 4">
    <name type="scientific">Nezara viridula</name>
    <name type="common">Southern green stink bug</name>
    <name type="synonym">Cimex viridulus</name>
    <dbReference type="NCBI Taxonomy" id="85310"/>
    <lineage>
        <taxon>Eukaryota</taxon>
        <taxon>Metazoa</taxon>
        <taxon>Ecdysozoa</taxon>
        <taxon>Arthropoda</taxon>
        <taxon>Hexapoda</taxon>
        <taxon>Insecta</taxon>
        <taxon>Pterygota</taxon>
        <taxon>Neoptera</taxon>
        <taxon>Paraneoptera</taxon>
        <taxon>Hemiptera</taxon>
        <taxon>Heteroptera</taxon>
        <taxon>Panheteroptera</taxon>
        <taxon>Pentatomomorpha</taxon>
        <taxon>Pentatomoidea</taxon>
        <taxon>Pentatomidae</taxon>
        <taxon>Pentatominae</taxon>
        <taxon>Nezara</taxon>
    </lineage>
</organism>
<feature type="region of interest" description="Disordered" evidence="2">
    <location>
        <begin position="1979"/>
        <end position="1998"/>
    </location>
</feature>
<name>A0A9P0EDA7_NEZVI</name>
<evidence type="ECO:0000313" key="4">
    <source>
        <dbReference type="Proteomes" id="UP001152798"/>
    </source>
</evidence>
<accession>A0A9P0EDA7</accession>
<feature type="compositionally biased region" description="Polar residues" evidence="2">
    <location>
        <begin position="2147"/>
        <end position="2156"/>
    </location>
</feature>
<feature type="region of interest" description="Disordered" evidence="2">
    <location>
        <begin position="1470"/>
        <end position="1572"/>
    </location>
</feature>
<dbReference type="OrthoDB" id="6427254at2759"/>
<feature type="compositionally biased region" description="Basic and acidic residues" evidence="2">
    <location>
        <begin position="2134"/>
        <end position="2146"/>
    </location>
</feature>
<feature type="region of interest" description="Disordered" evidence="2">
    <location>
        <begin position="2381"/>
        <end position="2439"/>
    </location>
</feature>
<keyword evidence="4" id="KW-1185">Reference proteome</keyword>
<sequence>MKFIFLRYTLQYLLHGDWTRLEASLRAKFTVVLHKVLLVLSKTDEETLRKCKLLIKLVHEPWKNSTLHKILHSQSPSDNEVCEYITSEGSELILKRLEVLCEGKCEDLALKLAATLLKHLNHCNEFKKNDIDHITDILLILLFRFGHNQEIIEKLKNLDLKEGLQLIKRFSRRKTNSIGFWKFCDKVTELAAHTILASGMVQNVECKEKQSILCELINEWALIHVPKLTKCLSTLCNMVRKIVQKAESPIHIYIFAQVLHKQLGSQVKSLCIELYIRGFTTNINLIEHHKSSSDDEKILKAEILLSHSFLELSEILCDNIIIYKECLLTAFSLYPTKDCLKRLEKAALLCGSCKNESSDLKDQDNIWNNCKNVSCILKNKKTEEQFIEAVNGLNILNSELLGLAPHLCDDLSTVLSNPRCQTLSWSLGWMILKKKCEDYLTAYFDKEKRNNRNPELKYLNIDYSQFEKQPFNKKHDHPQNKTRRKKLSQFSDSNIIQVTENSSSKSTAKTNNEKKVGEKSILKLSMLKINELNTKNNFLLSDKNQITQEPFVPTKPIIIKRTYSRKNDRSNQAEQKIQNIISENTLHQGNIGSAFLSDYNPYSGNSVQSPKPAEVPPETPDSSYHDSTYQSKLIPLLNQKVLINDNYGRSTKSPSITFRHNSAEFNRSKSSLVNQPASKNKILAKYIPGMNSLDLIVPLRPEPTVQVVQIPSPNTILQPVSSNSPSAIQTNSTSIAISKPLTEPINTQSNNVVTSHSQAHSQSIQTSIESTNNSNFLLTTVVNPGTLTRIHSSDQRHTATHVATNLALARTQQKPSSSDSGVSENVNVSTDSMSVGVNTSSHEGSTPVTAHIQRVGQPHKAKHTQLYDESNVLKSSSSNSSVHIPGTIQIFDESNKVSSSSQSNAGTVSGSVYRFILKDGKILEQYCHSNQNAIFQLPDLLQENNLQNSVQQEHVIKLLKKKKDPKKEDSVNAESTQIPSLPQFHQVFRRQVYQSGSIIEGASIPPSPSQFSEDSSSEIQKQENPSSPLSKAVQTVLKEDSKTKQSTDKTNEDVPTNAIANQNTIKVSSVSENKESVSDLQSTSGVIFTCKVPISLSGNTVLQAKPVSILKTSNAHDVSRTSQKVDLDSKSKDSVIRSNMNALLAAALQNNPLKSNTSDSSDNSTIHTVKQIKVGIQEVKSDGSSKIRMPSPAQKTVKRQPLVQHNVTRFSRPSTHVSSGTTINQNAPPVVTIPLPTRTVQVLTNINQNPLPNLSKIDSRRDQNISQNNDQSSVSSTTLEQLREFESVLEQVTNTSQMKERSNVKKTESLTLVQTSNPEFSNSGPSKVNTLFQTSLVSAISDLNADRVSLTFISKSSTTCSNTLITSNSPKISASTPVVVVQSCSRPLTSPALSISSQNSPGSSPSTPPSNSQSKINSKLTKPKTKSIGKTAPTATLKVSTLPKPQQKPQEDEQTTQRIYAILDKYAEQLRNSPELKNKPAPRRRSNPPTNPSQSSKRKKSSQGKSKSFTSIPSCSGLEMSPCSEDLRTAGSEDSSNGVSQVTQTISSPQSRNEEHSNPSDVVPDKSESLDKEQRLQHRILLADQTSGSGRTVIVQDNVQPVISVEGTKVIAGKQLVVGSGATVPLTLSLPGAGNVKQVLFPVPADGRPFVVAKVPKMYRFHQVTMPSGSPLIASASSGTVLLRQMCLNKSNSTLKQVKLPVVSQISSHMASQPTVVLPSGSQSFTLSAGSTTIDNDIGITLDNTILLNSSSTSGSSIGFLQRNLSKTTQASNVLANNRTVTSQESSHVPASSEVMVSVKTEGNLIHTENLNADYSKSSVNNKDIKSEEIKFCSNNENTEEKSRKTVPVISSPTSNTNWAQALKDANVNCSILNKIKEKEGKDNVRRESSDVKDCDLADLCLDRKHEELLSRTGVTENRSIKQKNSDNNSYCLDGSITDSKSVQSQHLNDHWQLNIKLEKPSNSIKNESISPCLGEVEKETDSSPQTVSEQPQLHGQGLKRKVENTIFQIAFKRDKIKLTKDDLIQQRSASALERELRLQKSLSEECEDLGVDKPSTSDLFPEAELLLDSDPLSRDSLQGELFSRAESSSSSLSSPNCSPVLASKLSNSWKNQQRSILRHKFNYSRSVSPVKKNSFDKNDSLKDTSHSNLHSNSSKGVGYDIKNSSSFKCLSKVKETISGRDPDLSMECTDSDPCNFSDVDDDCHDTDILDTEGDSDIDFLPKTPNIKHCNSQKDLTVERTNESSLLSRLSHSPYNKCDYYSNKDSIVEKRNVDTSPWYHVTKGAHKETLEAGVDKSNNGTIREGMNESVNGTLEDFDDQQDSLNNYSPVKVFQGRKRKKIGLFLASPSEEESGSSSDTVLAGSDSCSGFHDNLSKRSNARGRIKKGCPCFNGSPEPNKKKKDVPITEKTDKPCSTKSSSYSTKKTINKSTVKIVNRKR</sequence>
<feature type="region of interest" description="Disordered" evidence="2">
    <location>
        <begin position="602"/>
        <end position="627"/>
    </location>
</feature>
<dbReference type="Proteomes" id="UP001152798">
    <property type="component" value="Chromosome 2"/>
</dbReference>
<feature type="region of interest" description="Disordered" evidence="2">
    <location>
        <begin position="1249"/>
        <end position="1279"/>
    </location>
</feature>
<feature type="compositionally biased region" description="Polar residues" evidence="2">
    <location>
        <begin position="1983"/>
        <end position="1994"/>
    </location>
</feature>
<keyword evidence="1" id="KW-0175">Coiled coil</keyword>